<dbReference type="SUPFAM" id="SSF56112">
    <property type="entry name" value="Protein kinase-like (PK-like)"/>
    <property type="match status" value="1"/>
</dbReference>
<keyword evidence="3" id="KW-0808">Transferase</keyword>
<comment type="catalytic activity">
    <reaction evidence="1">
        <text>a 1,2-diacyl-sn-glycero-3-phospho-(1D-myo-inositol) + ATP = a 1,2-diacyl-sn-glycero-3-phospho-(1D-myo-inositol 4-phosphate) + ADP + H(+)</text>
        <dbReference type="Rhea" id="RHEA:19877"/>
        <dbReference type="ChEBI" id="CHEBI:15378"/>
        <dbReference type="ChEBI" id="CHEBI:30616"/>
        <dbReference type="ChEBI" id="CHEBI:57880"/>
        <dbReference type="ChEBI" id="CHEBI:58178"/>
        <dbReference type="ChEBI" id="CHEBI:456216"/>
        <dbReference type="EC" id="2.7.1.67"/>
    </reaction>
</comment>
<evidence type="ECO:0000256" key="4">
    <source>
        <dbReference type="ARBA" id="ARBA00022777"/>
    </source>
</evidence>
<dbReference type="Gene3D" id="1.10.1070.11">
    <property type="entry name" value="Phosphatidylinositol 3-/4-kinase, catalytic domain"/>
    <property type="match status" value="1"/>
</dbReference>
<evidence type="ECO:0000259" key="7">
    <source>
        <dbReference type="PROSITE" id="PS50290"/>
    </source>
</evidence>
<feature type="domain" description="PI3K/PI4K catalytic" evidence="7">
    <location>
        <begin position="1132"/>
        <end position="1408"/>
    </location>
</feature>
<dbReference type="PROSITE" id="PS00916">
    <property type="entry name" value="PI3_4_KINASE_2"/>
    <property type="match status" value="1"/>
</dbReference>
<dbReference type="InterPro" id="IPR036940">
    <property type="entry name" value="PI3/4_kinase_cat_sf"/>
</dbReference>
<evidence type="ECO:0000313" key="9">
    <source>
        <dbReference type="Proteomes" id="UP001530293"/>
    </source>
</evidence>
<feature type="compositionally biased region" description="Polar residues" evidence="5">
    <location>
        <begin position="417"/>
        <end position="428"/>
    </location>
</feature>
<feature type="compositionally biased region" description="Acidic residues" evidence="5">
    <location>
        <begin position="1069"/>
        <end position="1080"/>
    </location>
</feature>
<dbReference type="InterPro" id="IPR018936">
    <property type="entry name" value="PI3/4_kinase_CS"/>
</dbReference>
<organism evidence="8 9">
    <name type="scientific">Discostella pseudostelligera</name>
    <dbReference type="NCBI Taxonomy" id="259834"/>
    <lineage>
        <taxon>Eukaryota</taxon>
        <taxon>Sar</taxon>
        <taxon>Stramenopiles</taxon>
        <taxon>Ochrophyta</taxon>
        <taxon>Bacillariophyta</taxon>
        <taxon>Coscinodiscophyceae</taxon>
        <taxon>Thalassiosirophycidae</taxon>
        <taxon>Stephanodiscales</taxon>
        <taxon>Stephanodiscaceae</taxon>
        <taxon>Discostella</taxon>
    </lineage>
</organism>
<keyword evidence="6" id="KW-0812">Transmembrane</keyword>
<dbReference type="PROSITE" id="PS00915">
    <property type="entry name" value="PI3_4_KINASE_1"/>
    <property type="match status" value="1"/>
</dbReference>
<evidence type="ECO:0000256" key="1">
    <source>
        <dbReference type="ARBA" id="ARBA00001686"/>
    </source>
</evidence>
<keyword evidence="4" id="KW-0418">Kinase</keyword>
<feature type="region of interest" description="Disordered" evidence="5">
    <location>
        <begin position="338"/>
        <end position="357"/>
    </location>
</feature>
<dbReference type="SMART" id="SM00146">
    <property type="entry name" value="PI3Kc"/>
    <property type="match status" value="1"/>
</dbReference>
<feature type="region of interest" description="Disordered" evidence="5">
    <location>
        <begin position="1008"/>
        <end position="1117"/>
    </location>
</feature>
<dbReference type="InterPro" id="IPR057754">
    <property type="entry name" value="PI4-kinase_beta/PIK1_cat"/>
</dbReference>
<keyword evidence="6" id="KW-0472">Membrane</keyword>
<evidence type="ECO:0000256" key="3">
    <source>
        <dbReference type="ARBA" id="ARBA00022679"/>
    </source>
</evidence>
<protein>
    <recommendedName>
        <fullName evidence="2">1-phosphatidylinositol 4-kinase</fullName>
        <ecNumber evidence="2">2.7.1.67</ecNumber>
    </recommendedName>
</protein>
<dbReference type="PANTHER" id="PTHR10048:SF22">
    <property type="entry name" value="PHOSPHATIDYLINOSITOL 4-KINASE BETA"/>
    <property type="match status" value="1"/>
</dbReference>
<keyword evidence="6" id="KW-1133">Transmembrane helix</keyword>
<dbReference type="Pfam" id="PF00454">
    <property type="entry name" value="PI3_PI4_kinase"/>
    <property type="match status" value="1"/>
</dbReference>
<dbReference type="PANTHER" id="PTHR10048">
    <property type="entry name" value="PHOSPHATIDYLINOSITOL KINASE"/>
    <property type="match status" value="1"/>
</dbReference>
<evidence type="ECO:0000256" key="6">
    <source>
        <dbReference type="SAM" id="Phobius"/>
    </source>
</evidence>
<evidence type="ECO:0000256" key="5">
    <source>
        <dbReference type="SAM" id="MobiDB-lite"/>
    </source>
</evidence>
<keyword evidence="9" id="KW-1185">Reference proteome</keyword>
<feature type="compositionally biased region" description="Polar residues" evidence="5">
    <location>
        <begin position="1025"/>
        <end position="1036"/>
    </location>
</feature>
<dbReference type="InterPro" id="IPR000403">
    <property type="entry name" value="PI3/4_kinase_cat_dom"/>
</dbReference>
<evidence type="ECO:0000256" key="2">
    <source>
        <dbReference type="ARBA" id="ARBA00012169"/>
    </source>
</evidence>
<accession>A0ABD3MJH7</accession>
<feature type="transmembrane region" description="Helical" evidence="6">
    <location>
        <begin position="194"/>
        <end position="214"/>
    </location>
</feature>
<dbReference type="EMBL" id="JALLBG020000130">
    <property type="protein sequence ID" value="KAL3763013.1"/>
    <property type="molecule type" value="Genomic_DNA"/>
</dbReference>
<dbReference type="PROSITE" id="PS50290">
    <property type="entry name" value="PI3_4_KINASE_3"/>
    <property type="match status" value="1"/>
</dbReference>
<dbReference type="Proteomes" id="UP001530293">
    <property type="component" value="Unassembled WGS sequence"/>
</dbReference>
<sequence>MFLLPAAGAWISDGLILYIYFSGGSHRHDQQQQFSQLNYAYDSIRCGQDVVHGCDRSPSHASSIIYNNTDVEFYMRNNSPDGELHKLELEIDEDITTGLSTISSSQSEESLSSLSESIDESSENIVSNEFIDIPTTITDGSHDAPKLGSISATTFKTSTRYLSILAIIRLLLLMFPLSYSAYSGTRVPCAIMQYCFHGMCFITVLCHMLAVITLDATTDDLSSVNNTSDSAGTASSSAFDPTIATGRNDAIFSRVTEDSSITADAWTLLSLSLVSIMLHILIVLHVRSTGPLQDGLYEEKRKRKRLVYAMAARDNSIITGGAGGMGGSRIRNGTAEQKLNGHHNHDHDEEDNIGDETHSPLLLPEGMNSFNGNKSLKERFMCLPEVFLNDTQARFDAAQRMWAERLEIMTHPLHQSSMDTSARTSEGHANSGRDEILASSPRNHESSNLIAHAINSVTSNATKLAKPDPFRVLLQLFAYEDVWSGMNNRLDLAFAPGPANVDGTIITNDDDNVYHEGSAALSFYAPQLLSFLLHGAYFDISSKLEEWILQKCGQDLHFAHRCFWFLRSWCLGSPSSGGRNPSQSHTRSLSTGSVGGGVSVTDSLSLEPVGGLNRLQGVESNLYLHSSQWQFPTVPNLPLHGHDEAATDPPGLSEWDNYSGADGYAGDSTSSKFSPDEQILIEQLLRRVVEQGCRPATMAQYGSIDGRVDDESDLSDPSHYRFSSSPSALATAVEQGLIPIDPQTGFQSTGHLDCITSPHKYGFLPLSNVAGAYQQRLPPIDAVSLFFAAPIFLDALLSIADDLMNCSRPARTTELRQRLRSLEVELLPSNVVYLPIRNMEHRVWRIVAEESLALSTNERVPCIVTLEVVDRRVSSSSNVQLSKLSDDSAITSAWVSTPRQPQRHSTLMDKVANYTSEGLKRLEHTIDHLSHHGDGKSGVLERRLSDFLGMRDLRSKSHSLYVAVKSYDEEENCSDHDEEAPELQEIGASKKAPLNGSELGADIQLCPTPLLESPTMSGNFDAAPQTPNSSSNTSETYDVRKSPMGQWTTPKKKSLTHRKRNVGSIGDIAEVDEDESDEDFSPQAKQRRKVTFPPASSSMVRSESVGDVPRISGPIEPEDTDQSILRSIVPTVVFKEDWAAKTERLRNCSIYGSHPGWRLLPILIKSNDDLRQEQLASQLIQRMATILAKARVPVWLFPYEIVALTGRGGIIECVPDTISIDSLKRNDPHFTTLKSFFELHFGQPGTDELAGAKANFVESLAAYSIVCFLMQIKDRHNGNILLDKNGHIIHIDFGFYFLSSPGKNSGFESAPFKLTRDFVNLMDGPNSRTFQKFRELCYKTFIELRKHCYQIILLVEMLMEGNEDLACFRGTPEEAVRQMKERFRLELNDNAIRNYVDSLIDESLENWRTRWYDRYQRFCVGVM</sequence>
<reference evidence="8 9" key="1">
    <citation type="submission" date="2024-10" db="EMBL/GenBank/DDBJ databases">
        <title>Updated reference genomes for cyclostephanoid diatoms.</title>
        <authorList>
            <person name="Roberts W.R."/>
            <person name="Alverson A.J."/>
        </authorList>
    </citation>
    <scope>NUCLEOTIDE SEQUENCE [LARGE SCALE GENOMIC DNA]</scope>
    <source>
        <strain evidence="8 9">AJA232-27</strain>
    </source>
</reference>
<dbReference type="GO" id="GO:0004430">
    <property type="term" value="F:1-phosphatidylinositol 4-kinase activity"/>
    <property type="evidence" value="ECO:0007669"/>
    <property type="project" value="UniProtKB-EC"/>
</dbReference>
<evidence type="ECO:0000313" key="8">
    <source>
        <dbReference type="EMBL" id="KAL3763013.1"/>
    </source>
</evidence>
<dbReference type="CDD" id="cd05168">
    <property type="entry name" value="PI4Kc_III_beta"/>
    <property type="match status" value="1"/>
</dbReference>
<proteinExistence type="predicted"/>
<dbReference type="FunFam" id="1.10.1070.11:FF:000016">
    <property type="entry name" value="PIK1p Phosphatidylinositol 4-kinase"/>
    <property type="match status" value="1"/>
</dbReference>
<comment type="caution">
    <text evidence="8">The sequence shown here is derived from an EMBL/GenBank/DDBJ whole genome shotgun (WGS) entry which is preliminary data.</text>
</comment>
<dbReference type="InterPro" id="IPR015433">
    <property type="entry name" value="PI3/4_kinase"/>
</dbReference>
<dbReference type="InterPro" id="IPR011009">
    <property type="entry name" value="Kinase-like_dom_sf"/>
</dbReference>
<dbReference type="Gene3D" id="3.30.1010.10">
    <property type="entry name" value="Phosphatidylinositol 3-kinase Catalytic Subunit, Chain A, domain 4"/>
    <property type="match status" value="1"/>
</dbReference>
<name>A0ABD3MJH7_9STRA</name>
<dbReference type="EC" id="2.7.1.67" evidence="2"/>
<feature type="compositionally biased region" description="Basic residues" evidence="5">
    <location>
        <begin position="1050"/>
        <end position="1061"/>
    </location>
</feature>
<gene>
    <name evidence="8" type="ORF">ACHAWU_001160</name>
</gene>
<feature type="region of interest" description="Disordered" evidence="5">
    <location>
        <begin position="417"/>
        <end position="444"/>
    </location>
</feature>
<feature type="transmembrane region" description="Helical" evidence="6">
    <location>
        <begin position="161"/>
        <end position="182"/>
    </location>
</feature>